<dbReference type="FunFam" id="1.10.510.10:FF:000604">
    <property type="entry name" value="AGC protein kinase"/>
    <property type="match status" value="1"/>
</dbReference>
<evidence type="ECO:0000256" key="2">
    <source>
        <dbReference type="ARBA" id="ARBA00012513"/>
    </source>
</evidence>
<dbReference type="InterPro" id="IPR000961">
    <property type="entry name" value="AGC-kinase_C"/>
</dbReference>
<feature type="compositionally biased region" description="Polar residues" evidence="12">
    <location>
        <begin position="336"/>
        <end position="357"/>
    </location>
</feature>
<keyword evidence="16" id="KW-1185">Reference proteome</keyword>
<organism evidence="15 16">
    <name type="scientific">Caerostris darwini</name>
    <dbReference type="NCBI Taxonomy" id="1538125"/>
    <lineage>
        <taxon>Eukaryota</taxon>
        <taxon>Metazoa</taxon>
        <taxon>Ecdysozoa</taxon>
        <taxon>Arthropoda</taxon>
        <taxon>Chelicerata</taxon>
        <taxon>Arachnida</taxon>
        <taxon>Araneae</taxon>
        <taxon>Araneomorphae</taxon>
        <taxon>Entelegynae</taxon>
        <taxon>Araneoidea</taxon>
        <taxon>Araneidae</taxon>
        <taxon>Caerostris</taxon>
    </lineage>
</organism>
<reference evidence="15 16" key="1">
    <citation type="submission" date="2021-06" db="EMBL/GenBank/DDBJ databases">
        <title>Caerostris darwini draft genome.</title>
        <authorList>
            <person name="Kono N."/>
            <person name="Arakawa K."/>
        </authorList>
    </citation>
    <scope>NUCLEOTIDE SEQUENCE [LARGE SCALE GENOMIC DNA]</scope>
</reference>
<accession>A0AAV4VUV2</accession>
<proteinExistence type="inferred from homology"/>
<dbReference type="PROSITE" id="PS50011">
    <property type="entry name" value="PROTEIN_KINASE_DOM"/>
    <property type="match status" value="1"/>
</dbReference>
<sequence>MDTHSLNEISCPSSDDILEKPVKLPTIYDFTITKPISRGAFGKVYLCYKNNKPEQIYAVKIMQKKTMINKNMIKQVLTERDALALSRSPFIVQLFYSMESDNNIYLVMEYMIGGDVKSFLYICGCFEEHWAVFYASEAAQALEYLHQHNIVHRDLKPDNMLISATGHIKLTDFGLSKITLNKPIKVRDLMGTPSASNEGLSNRTPGQLLSLMSNIGFDGTDSFHVAKSANSFLTENSSVRRGSYISDSRTSHSKFSVDNPSSDYSQTFSPVPLTFSTPDKLEINPTAKNKASPVENKLERWNSFDSNSSSNSFTPYCPKKKRKFLASRSNKKFRGQSANISPDKTPRKNASSHSDSCFKSISSRTKRKRSSSSDDEIISKVKQTGLSAVLSDFKLSEDYSQPSLLYGTKKRTSDNVFSDSPTKKCLSSIENQSIKMESENLYSLSASKIPNISQSPLTKTNEPVKKAVNFYFKSDSSAQYSDSCFSSNKSEHSPPSSEYSEKNSIFSTPVDKRICNSKFTTPIQELRTPYRTPKSVRRGPEPKSNERILGTPDYLAPELLRHEEHGFPVDWWALGVCLFEFLTGIPPFNDQTAEAVFKNILHKDIPWPDGEEALSDNARYAIDKLLTLDPSLRPGVKEFKTWALFENVEWENILNMKAPFVPVPDSQTDTTYFDARNEEQHIQVSSFDL</sequence>
<keyword evidence="5" id="KW-0808">Transferase</keyword>
<keyword evidence="4" id="KW-0723">Serine/threonine-protein kinase</keyword>
<dbReference type="GO" id="GO:0035556">
    <property type="term" value="P:intracellular signal transduction"/>
    <property type="evidence" value="ECO:0007669"/>
    <property type="project" value="TreeGrafter"/>
</dbReference>
<feature type="region of interest" description="Disordered" evidence="12">
    <location>
        <begin position="326"/>
        <end position="376"/>
    </location>
</feature>
<keyword evidence="6" id="KW-0547">Nucleotide-binding</keyword>
<evidence type="ECO:0000256" key="10">
    <source>
        <dbReference type="ARBA" id="ARBA00047899"/>
    </source>
</evidence>
<evidence type="ECO:0000259" key="14">
    <source>
        <dbReference type="PROSITE" id="PS51285"/>
    </source>
</evidence>
<feature type="region of interest" description="Disordered" evidence="12">
    <location>
        <begin position="243"/>
        <end position="265"/>
    </location>
</feature>
<dbReference type="SUPFAM" id="SSF56112">
    <property type="entry name" value="Protein kinase-like (PK-like)"/>
    <property type="match status" value="1"/>
</dbReference>
<comment type="similarity">
    <text evidence="1">Belongs to the protein kinase superfamily. AGC Ser/Thr protein kinase family.</text>
</comment>
<dbReference type="InterPro" id="IPR008271">
    <property type="entry name" value="Ser/Thr_kinase_AS"/>
</dbReference>
<dbReference type="InterPro" id="IPR000719">
    <property type="entry name" value="Prot_kinase_dom"/>
</dbReference>
<evidence type="ECO:0000313" key="15">
    <source>
        <dbReference type="EMBL" id="GIY74132.1"/>
    </source>
</evidence>
<dbReference type="FunFam" id="3.30.200.20:FF:000550">
    <property type="entry name" value="Serine/threonine-protein kinase greatwall"/>
    <property type="match status" value="1"/>
</dbReference>
<dbReference type="Pfam" id="PF00069">
    <property type="entry name" value="Pkinase"/>
    <property type="match status" value="2"/>
</dbReference>
<protein>
    <recommendedName>
        <fullName evidence="3">Serine/threonine-protein kinase greatwall</fullName>
        <ecNumber evidence="2">2.7.11.1</ecNumber>
    </recommendedName>
    <alternativeName>
        <fullName evidence="9">Microtubule-associated serine/threonine-protein kinase-like</fullName>
    </alternativeName>
</protein>
<evidence type="ECO:0000259" key="13">
    <source>
        <dbReference type="PROSITE" id="PS50011"/>
    </source>
</evidence>
<evidence type="ECO:0000256" key="4">
    <source>
        <dbReference type="ARBA" id="ARBA00022527"/>
    </source>
</evidence>
<evidence type="ECO:0000256" key="6">
    <source>
        <dbReference type="ARBA" id="ARBA00022741"/>
    </source>
</evidence>
<evidence type="ECO:0000256" key="12">
    <source>
        <dbReference type="SAM" id="MobiDB-lite"/>
    </source>
</evidence>
<evidence type="ECO:0000256" key="5">
    <source>
        <dbReference type="ARBA" id="ARBA00022679"/>
    </source>
</evidence>
<evidence type="ECO:0000256" key="3">
    <source>
        <dbReference type="ARBA" id="ARBA00022148"/>
    </source>
</evidence>
<dbReference type="FunFam" id="1.10.510.10:FF:000278">
    <property type="entry name" value="serine/threonine-protein kinase greatwall isoform X1"/>
    <property type="match status" value="1"/>
</dbReference>
<dbReference type="PANTHER" id="PTHR24356">
    <property type="entry name" value="SERINE/THREONINE-PROTEIN KINASE"/>
    <property type="match status" value="1"/>
</dbReference>
<dbReference type="PROSITE" id="PS51285">
    <property type="entry name" value="AGC_KINASE_CTER"/>
    <property type="match status" value="1"/>
</dbReference>
<dbReference type="Proteomes" id="UP001054837">
    <property type="component" value="Unassembled WGS sequence"/>
</dbReference>
<dbReference type="EC" id="2.7.11.1" evidence="2"/>
<dbReference type="Gene3D" id="1.10.510.10">
    <property type="entry name" value="Transferase(Phosphotransferase) domain 1"/>
    <property type="match status" value="2"/>
</dbReference>
<evidence type="ECO:0000256" key="1">
    <source>
        <dbReference type="ARBA" id="ARBA00009903"/>
    </source>
</evidence>
<comment type="caution">
    <text evidence="15">The sequence shown here is derived from an EMBL/GenBank/DDBJ whole genome shotgun (WGS) entry which is preliminary data.</text>
</comment>
<evidence type="ECO:0000256" key="7">
    <source>
        <dbReference type="ARBA" id="ARBA00022777"/>
    </source>
</evidence>
<dbReference type="PROSITE" id="PS00108">
    <property type="entry name" value="PROTEIN_KINASE_ST"/>
    <property type="match status" value="1"/>
</dbReference>
<comment type="catalytic activity">
    <reaction evidence="10">
        <text>L-threonyl-[protein] + ATP = O-phospho-L-threonyl-[protein] + ADP + H(+)</text>
        <dbReference type="Rhea" id="RHEA:46608"/>
        <dbReference type="Rhea" id="RHEA-COMP:11060"/>
        <dbReference type="Rhea" id="RHEA-COMP:11605"/>
        <dbReference type="ChEBI" id="CHEBI:15378"/>
        <dbReference type="ChEBI" id="CHEBI:30013"/>
        <dbReference type="ChEBI" id="CHEBI:30616"/>
        <dbReference type="ChEBI" id="CHEBI:61977"/>
        <dbReference type="ChEBI" id="CHEBI:456216"/>
        <dbReference type="EC" id="2.7.11.1"/>
    </reaction>
</comment>
<dbReference type="PANTHER" id="PTHR24356:SF1">
    <property type="entry name" value="SERINE_THREONINE-PROTEIN KINASE GREATWALL"/>
    <property type="match status" value="1"/>
</dbReference>
<dbReference type="SMART" id="SM00220">
    <property type="entry name" value="S_TKc"/>
    <property type="match status" value="1"/>
</dbReference>
<dbReference type="GO" id="GO:0005634">
    <property type="term" value="C:nucleus"/>
    <property type="evidence" value="ECO:0007669"/>
    <property type="project" value="TreeGrafter"/>
</dbReference>
<dbReference type="InterPro" id="IPR011009">
    <property type="entry name" value="Kinase-like_dom_sf"/>
</dbReference>
<evidence type="ECO:0000313" key="16">
    <source>
        <dbReference type="Proteomes" id="UP001054837"/>
    </source>
</evidence>
<dbReference type="GO" id="GO:0005524">
    <property type="term" value="F:ATP binding"/>
    <property type="evidence" value="ECO:0007669"/>
    <property type="project" value="UniProtKB-KW"/>
</dbReference>
<keyword evidence="7" id="KW-0418">Kinase</keyword>
<name>A0AAV4VUV2_9ARAC</name>
<evidence type="ECO:0000256" key="8">
    <source>
        <dbReference type="ARBA" id="ARBA00022840"/>
    </source>
</evidence>
<gene>
    <name evidence="15" type="primary">Mastl</name>
    <name evidence="15" type="ORF">CDAR_400311</name>
</gene>
<evidence type="ECO:0000256" key="9">
    <source>
        <dbReference type="ARBA" id="ARBA00033099"/>
    </source>
</evidence>
<dbReference type="EMBL" id="BPLQ01013699">
    <property type="protein sequence ID" value="GIY74132.1"/>
    <property type="molecule type" value="Genomic_DNA"/>
</dbReference>
<keyword evidence="8" id="KW-0067">ATP-binding</keyword>
<feature type="region of interest" description="Disordered" evidence="12">
    <location>
        <begin position="276"/>
        <end position="295"/>
    </location>
</feature>
<feature type="domain" description="AGC-kinase C-terminal" evidence="14">
    <location>
        <begin position="646"/>
        <end position="689"/>
    </location>
</feature>
<feature type="domain" description="Protein kinase" evidence="13">
    <location>
        <begin position="30"/>
        <end position="645"/>
    </location>
</feature>
<feature type="region of interest" description="Disordered" evidence="12">
    <location>
        <begin position="483"/>
        <end position="504"/>
    </location>
</feature>
<dbReference type="GO" id="GO:0004674">
    <property type="term" value="F:protein serine/threonine kinase activity"/>
    <property type="evidence" value="ECO:0007669"/>
    <property type="project" value="UniProtKB-KW"/>
</dbReference>
<comment type="catalytic activity">
    <reaction evidence="11">
        <text>L-seryl-[protein] + ATP = O-phospho-L-seryl-[protein] + ADP + H(+)</text>
        <dbReference type="Rhea" id="RHEA:17989"/>
        <dbReference type="Rhea" id="RHEA-COMP:9863"/>
        <dbReference type="Rhea" id="RHEA-COMP:11604"/>
        <dbReference type="ChEBI" id="CHEBI:15378"/>
        <dbReference type="ChEBI" id="CHEBI:29999"/>
        <dbReference type="ChEBI" id="CHEBI:30616"/>
        <dbReference type="ChEBI" id="CHEBI:83421"/>
        <dbReference type="ChEBI" id="CHEBI:456216"/>
        <dbReference type="EC" id="2.7.11.1"/>
    </reaction>
</comment>
<dbReference type="AlphaFoldDB" id="A0AAV4VUV2"/>
<dbReference type="Gene3D" id="3.30.200.20">
    <property type="entry name" value="Phosphorylase Kinase, domain 1"/>
    <property type="match status" value="2"/>
</dbReference>
<dbReference type="InterPro" id="IPR050236">
    <property type="entry name" value="Ser_Thr_kinase_AGC"/>
</dbReference>
<evidence type="ECO:0000256" key="11">
    <source>
        <dbReference type="ARBA" id="ARBA00048679"/>
    </source>
</evidence>